<dbReference type="PATRIC" id="fig|324602.8.peg.3289"/>
<keyword evidence="3" id="KW-0378">Hydrolase</keyword>
<dbReference type="KEGG" id="cau:Caur_2919"/>
<dbReference type="EnsemblBacteria" id="ABY36118">
    <property type="protein sequence ID" value="ABY36118"/>
    <property type="gene ID" value="Caur_2919"/>
</dbReference>
<feature type="domain" description="Helicase C-terminal" evidence="2">
    <location>
        <begin position="1027"/>
        <end position="1188"/>
    </location>
</feature>
<evidence type="ECO:0000313" key="3">
    <source>
        <dbReference type="EMBL" id="ABY36118.1"/>
    </source>
</evidence>
<protein>
    <submittedName>
        <fullName evidence="3">Helicase domain protein</fullName>
    </submittedName>
</protein>
<feature type="region of interest" description="Disordered" evidence="1">
    <location>
        <begin position="1261"/>
        <end position="1280"/>
    </location>
</feature>
<keyword evidence="4" id="KW-1185">Reference proteome</keyword>
<organism evidence="3 4">
    <name type="scientific">Chloroflexus aurantiacus (strain ATCC 29366 / DSM 635 / J-10-fl)</name>
    <dbReference type="NCBI Taxonomy" id="324602"/>
    <lineage>
        <taxon>Bacteria</taxon>
        <taxon>Bacillati</taxon>
        <taxon>Chloroflexota</taxon>
        <taxon>Chloroflexia</taxon>
        <taxon>Chloroflexales</taxon>
        <taxon>Chloroflexineae</taxon>
        <taxon>Chloroflexaceae</taxon>
        <taxon>Chloroflexus</taxon>
    </lineage>
</organism>
<dbReference type="Gene3D" id="3.40.50.300">
    <property type="entry name" value="P-loop containing nucleotide triphosphate hydrolases"/>
    <property type="match status" value="1"/>
</dbReference>
<dbReference type="InterPro" id="IPR027417">
    <property type="entry name" value="P-loop_NTPase"/>
</dbReference>
<proteinExistence type="predicted"/>
<dbReference type="EMBL" id="CP000909">
    <property type="protein sequence ID" value="ABY36118.1"/>
    <property type="molecule type" value="Genomic_DNA"/>
</dbReference>
<name>A9WFD4_CHLAA</name>
<dbReference type="SMART" id="SM00490">
    <property type="entry name" value="HELICc"/>
    <property type="match status" value="1"/>
</dbReference>
<dbReference type="InterPro" id="IPR001650">
    <property type="entry name" value="Helicase_C-like"/>
</dbReference>
<keyword evidence="3" id="KW-0547">Nucleotide-binding</keyword>
<dbReference type="PROSITE" id="PS51194">
    <property type="entry name" value="HELICASE_CTER"/>
    <property type="match status" value="1"/>
</dbReference>
<dbReference type="STRING" id="324602.Caur_2919"/>
<reference evidence="4" key="1">
    <citation type="journal article" date="2011" name="BMC Genomics">
        <title>Complete genome sequence of the filamentous anoxygenic phototrophic bacterium Chloroflexus aurantiacus.</title>
        <authorList>
            <person name="Tang K.H."/>
            <person name="Barry K."/>
            <person name="Chertkov O."/>
            <person name="Dalin E."/>
            <person name="Han C.S."/>
            <person name="Hauser L.J."/>
            <person name="Honchak B.M."/>
            <person name="Karbach L.E."/>
            <person name="Land M.L."/>
            <person name="Lapidus A."/>
            <person name="Larimer F.W."/>
            <person name="Mikhailova N."/>
            <person name="Pitluck S."/>
            <person name="Pierson B.K."/>
            <person name="Blankenship R.E."/>
        </authorList>
    </citation>
    <scope>NUCLEOTIDE SEQUENCE [LARGE SCALE GENOMIC DNA]</scope>
    <source>
        <strain evidence="4">ATCC 29366 / DSM 635 / J-10-fl</strain>
    </source>
</reference>
<dbReference type="SUPFAM" id="SSF52540">
    <property type="entry name" value="P-loop containing nucleoside triphosphate hydrolases"/>
    <property type="match status" value="1"/>
</dbReference>
<gene>
    <name evidence="3" type="ordered locus">Caur_2919</name>
</gene>
<dbReference type="Proteomes" id="UP000002008">
    <property type="component" value="Chromosome"/>
</dbReference>
<dbReference type="GO" id="GO:0004386">
    <property type="term" value="F:helicase activity"/>
    <property type="evidence" value="ECO:0007669"/>
    <property type="project" value="UniProtKB-KW"/>
</dbReference>
<sequence length="1347" mass="151933">MNIRDELLTALVREILGPRNGRYEILPQDEDPRQEYITGVLEPRNARSQDERIEDQVDQVIEETSSEEDQDNQGFVAATGMFSPALDPRALPRSIGLSFTVKAAQGDPYIEICITWARYLRNTDKEYERKPEMYLSGPVNATLDSQSFMPDKDIRLLVRSRRVEDSYRISIFLVNERIVPEESRPQTEDYLFQPQIRVHLSAGTHLIPVQIAETESTLLAEETREEESLALQYRHRTALARGHMCAAIWKEIDPEKSTAFERPAEAPFAWTDAEIVPETERAKFSPADVRTELVPIYLVQSPDISWNTSYGPSPELRAEVLAETWQPEALRAALQPLVNGYRAWITEQERAVPTLDGNFQMAAQRNLEECQRTATRIQEAIDVLCTNEDARLAFCFANKAIAMQAGWKHRGQTGGQFTWRPFQLAFIMLNIPPLVNPLRPDRETCDLLWFPTGGGKTEAYLGLTAFLLGLRRLVARRNRQGDTTGGGVAVLSRYTLRLLTIQQFRRALGVITACEILRVWGLKDNQPAGWRPQACLHKDDFLWGGVRFSAGLWVGGGVTPNQLRGFGFTNAGNSYSYIPGALDILKGIRQNQKNASYVSQGEPAQVTQCPVCGALLAVPEEGLGEGSHTLYLTGMNLPPTAPINIRHPKPKVKIENVRIRHFVNTCSTLVLQIRIEPQEQWKAEEVDTYVWNMLQPLLGANAAFQAARPSRPGYYIISVTTQRNSSKDIDFEIFCPNPDCELNQHAWAEQVPLPRESRTVQWRGQVNLRLAAQRESGLPLSDDMDWQDIPEPFREAGYQKRSRAIPVPAFTVDDQIYARCPSLVISTVDKFARLAYEGEAAALFGNVTHYHARYGYYRQGNPADHLATLPKSNRVGYFRHPSPEDACVQVEPFAPPDLILQDELHLIEGPLGSMVGIYETAVDYLCQRVVNGSVVRPKYIASTATVRRADPQVKALFNRSLAQFPPPALSADDRFFAVTGETHPLDATRPGRLYVGVCAPGKGAQTPIVRIWSALLQCAEDLRLNGRPDNELDPFWTLVGYFNALRELAGTLSLYRQDIPEWLKHRSSNRRNLDEYQRVELSSRSKSTELPNLLRRLETALPSPSTPDAVFATSMFGTGVDVDRLSLMVVHGQPKTTSAYIQATGRVGRRTCGLVITSFRATRPRDLDHYEFFTGYHRGLYRHVEPVTVAPFSPRARERALGPVAVILLRLARQIGGVDLDELWRVEQRISSKFFSGAHHMRDKRYAPEVKTIPGLFEERAQNQPSGRRPAPGDTEREANSELDRWRMIAEQHSDPDEFVYSEPAVIRAPRRHVVLGDSQHLGRFEVAFENAPQSLRDIEETTMFED</sequence>
<evidence type="ECO:0000259" key="2">
    <source>
        <dbReference type="PROSITE" id="PS51194"/>
    </source>
</evidence>
<dbReference type="NCBIfam" id="NF038326">
    <property type="entry name" value="DISARM_DrmAL"/>
    <property type="match status" value="1"/>
</dbReference>
<keyword evidence="3" id="KW-0347">Helicase</keyword>
<dbReference type="eggNOG" id="COG1061">
    <property type="taxonomic scope" value="Bacteria"/>
</dbReference>
<keyword evidence="3" id="KW-0067">ATP-binding</keyword>
<dbReference type="Pfam" id="PF00271">
    <property type="entry name" value="Helicase_C"/>
    <property type="match status" value="1"/>
</dbReference>
<evidence type="ECO:0000313" key="4">
    <source>
        <dbReference type="Proteomes" id="UP000002008"/>
    </source>
</evidence>
<evidence type="ECO:0000256" key="1">
    <source>
        <dbReference type="SAM" id="MobiDB-lite"/>
    </source>
</evidence>
<dbReference type="HOGENOM" id="CLU_004880_0_0_0"/>
<dbReference type="RefSeq" id="WP_012258771.1">
    <property type="nucleotide sequence ID" value="NC_010175.1"/>
</dbReference>
<dbReference type="InParanoid" id="A9WFD4"/>
<accession>A9WFD4</accession>
<dbReference type="CDD" id="cd18785">
    <property type="entry name" value="SF2_C"/>
    <property type="match status" value="1"/>
</dbReference>